<proteinExistence type="predicted"/>
<evidence type="ECO:0000313" key="3">
    <source>
        <dbReference type="Proteomes" id="UP000000768"/>
    </source>
</evidence>
<dbReference type="EMBL" id="CM000765">
    <property type="protein sequence ID" value="KXG27039.1"/>
    <property type="molecule type" value="Genomic_DNA"/>
</dbReference>
<feature type="compositionally biased region" description="Low complexity" evidence="1">
    <location>
        <begin position="109"/>
        <end position="120"/>
    </location>
</feature>
<evidence type="ECO:0000313" key="2">
    <source>
        <dbReference type="EMBL" id="KXG27039.1"/>
    </source>
</evidence>
<dbReference type="Proteomes" id="UP000000768">
    <property type="component" value="Chromosome 6"/>
</dbReference>
<keyword evidence="3" id="KW-1185">Reference proteome</keyword>
<protein>
    <submittedName>
        <fullName evidence="2">Uncharacterized protein</fullName>
    </submittedName>
</protein>
<dbReference type="InParanoid" id="A0A1B6PN13"/>
<feature type="compositionally biased region" description="Polar residues" evidence="1">
    <location>
        <begin position="58"/>
        <end position="88"/>
    </location>
</feature>
<name>A0A1B6PN13_SORBI</name>
<feature type="region of interest" description="Disordered" evidence="1">
    <location>
        <begin position="51"/>
        <end position="136"/>
    </location>
</feature>
<reference evidence="2 3" key="1">
    <citation type="journal article" date="2009" name="Nature">
        <title>The Sorghum bicolor genome and the diversification of grasses.</title>
        <authorList>
            <person name="Paterson A.H."/>
            <person name="Bowers J.E."/>
            <person name="Bruggmann R."/>
            <person name="Dubchak I."/>
            <person name="Grimwood J."/>
            <person name="Gundlach H."/>
            <person name="Haberer G."/>
            <person name="Hellsten U."/>
            <person name="Mitros T."/>
            <person name="Poliakov A."/>
            <person name="Schmutz J."/>
            <person name="Spannagl M."/>
            <person name="Tang H."/>
            <person name="Wang X."/>
            <person name="Wicker T."/>
            <person name="Bharti A.K."/>
            <person name="Chapman J."/>
            <person name="Feltus F.A."/>
            <person name="Gowik U."/>
            <person name="Grigoriev I.V."/>
            <person name="Lyons E."/>
            <person name="Maher C.A."/>
            <person name="Martis M."/>
            <person name="Narechania A."/>
            <person name="Otillar R.P."/>
            <person name="Penning B.W."/>
            <person name="Salamov A.A."/>
            <person name="Wang Y."/>
            <person name="Zhang L."/>
            <person name="Carpita N.C."/>
            <person name="Freeling M."/>
            <person name="Gingle A.R."/>
            <person name="Hash C.T."/>
            <person name="Keller B."/>
            <person name="Klein P."/>
            <person name="Kresovich S."/>
            <person name="McCann M.C."/>
            <person name="Ming R."/>
            <person name="Peterson D.G."/>
            <person name="Mehboob-ur-Rahman"/>
            <person name="Ware D."/>
            <person name="Westhoff P."/>
            <person name="Mayer K.F."/>
            <person name="Messing J."/>
            <person name="Rokhsar D.S."/>
        </authorList>
    </citation>
    <scope>NUCLEOTIDE SEQUENCE [LARGE SCALE GENOMIC DNA]</scope>
    <source>
        <strain evidence="3">cv. BTx623</strain>
    </source>
</reference>
<dbReference type="Gramene" id="KXG27039">
    <property type="protein sequence ID" value="KXG27039"/>
    <property type="gene ID" value="SORBI_3006G202700"/>
</dbReference>
<reference evidence="3" key="2">
    <citation type="journal article" date="2018" name="Plant J.">
        <title>The Sorghum bicolor reference genome: improved assembly, gene annotations, a transcriptome atlas, and signatures of genome organization.</title>
        <authorList>
            <person name="McCormick R.F."/>
            <person name="Truong S.K."/>
            <person name="Sreedasyam A."/>
            <person name="Jenkins J."/>
            <person name="Shu S."/>
            <person name="Sims D."/>
            <person name="Kennedy M."/>
            <person name="Amirebrahimi M."/>
            <person name="Weers B.D."/>
            <person name="McKinley B."/>
            <person name="Mattison A."/>
            <person name="Morishige D.T."/>
            <person name="Grimwood J."/>
            <person name="Schmutz J."/>
            <person name="Mullet J.E."/>
        </authorList>
    </citation>
    <scope>NUCLEOTIDE SEQUENCE [LARGE SCALE GENOMIC DNA]</scope>
    <source>
        <strain evidence="3">cv. BTx623</strain>
    </source>
</reference>
<dbReference type="AlphaFoldDB" id="A0A1B6PN13"/>
<organism evidence="2 3">
    <name type="scientific">Sorghum bicolor</name>
    <name type="common">Sorghum</name>
    <name type="synonym">Sorghum vulgare</name>
    <dbReference type="NCBI Taxonomy" id="4558"/>
    <lineage>
        <taxon>Eukaryota</taxon>
        <taxon>Viridiplantae</taxon>
        <taxon>Streptophyta</taxon>
        <taxon>Embryophyta</taxon>
        <taxon>Tracheophyta</taxon>
        <taxon>Spermatophyta</taxon>
        <taxon>Magnoliopsida</taxon>
        <taxon>Liliopsida</taxon>
        <taxon>Poales</taxon>
        <taxon>Poaceae</taxon>
        <taxon>PACMAD clade</taxon>
        <taxon>Panicoideae</taxon>
        <taxon>Andropogonodae</taxon>
        <taxon>Andropogoneae</taxon>
        <taxon>Sorghinae</taxon>
        <taxon>Sorghum</taxon>
    </lineage>
</organism>
<sequence length="184" mass="19567">MAARFKKLRKHHWGETNDFHPPARFSRNLARARGLGFSRARSLPTHGLCFSRARSPASYPSTSTLISSGPSTKFQDPTFSEPNPSQIDVNPLRPLSSSSRQGKAGRGRGAPAAVAARSTSVNGARVTPTDGSSSAAGNPAVVAAAAYPPLPSLQATGFPAWWTSSRWAPMKDDGFWTAVQTDGF</sequence>
<gene>
    <name evidence="2" type="ORF">SORBI_3006G202700</name>
</gene>
<dbReference type="ExpressionAtlas" id="A0A1B6PN13">
    <property type="expression patterns" value="baseline"/>
</dbReference>
<accession>A0A1B6PN13</accession>
<evidence type="ECO:0000256" key="1">
    <source>
        <dbReference type="SAM" id="MobiDB-lite"/>
    </source>
</evidence>